<keyword evidence="8" id="KW-1185">Reference proteome</keyword>
<dbReference type="Gramene" id="Solyc08g016275.1.1">
    <property type="protein sequence ID" value="Solyc08g016275.1.1"/>
    <property type="gene ID" value="Solyc08g016275.1"/>
</dbReference>
<organism evidence="7">
    <name type="scientific">Solanum lycopersicum</name>
    <name type="common">Tomato</name>
    <name type="synonym">Lycopersicon esculentum</name>
    <dbReference type="NCBI Taxonomy" id="4081"/>
    <lineage>
        <taxon>Eukaryota</taxon>
        <taxon>Viridiplantae</taxon>
        <taxon>Streptophyta</taxon>
        <taxon>Embryophyta</taxon>
        <taxon>Tracheophyta</taxon>
        <taxon>Spermatophyta</taxon>
        <taxon>Magnoliopsida</taxon>
        <taxon>eudicotyledons</taxon>
        <taxon>Gunneridae</taxon>
        <taxon>Pentapetalae</taxon>
        <taxon>asterids</taxon>
        <taxon>lamiids</taxon>
        <taxon>Solanales</taxon>
        <taxon>Solanaceae</taxon>
        <taxon>Solanoideae</taxon>
        <taxon>Solaneae</taxon>
        <taxon>Solanum</taxon>
        <taxon>Solanum subgen. Lycopersicon</taxon>
    </lineage>
</organism>
<dbReference type="PANTHER" id="PTHR48302">
    <property type="entry name" value="ULP1 PROTEASE FAMILY, C-TERMINAL CATALYTIC DOMAIN CONTAINING PROTEIN"/>
    <property type="match status" value="1"/>
</dbReference>
<evidence type="ECO:0000259" key="6">
    <source>
        <dbReference type="PROSITE" id="PS50600"/>
    </source>
</evidence>
<reference evidence="7" key="1">
    <citation type="journal article" date="2012" name="Nature">
        <title>The tomato genome sequence provides insights into fleshy fruit evolution.</title>
        <authorList>
            <consortium name="Tomato Genome Consortium"/>
        </authorList>
    </citation>
    <scope>NUCLEOTIDE SEQUENCE [LARGE SCALE GENOMIC DNA]</scope>
    <source>
        <strain evidence="7">cv. Heinz 1706</strain>
    </source>
</reference>
<dbReference type="InParanoid" id="A0A3Q7HM39"/>
<feature type="compositionally biased region" description="Basic residues" evidence="5">
    <location>
        <begin position="423"/>
        <end position="436"/>
    </location>
</feature>
<dbReference type="PaxDb" id="4081-Solyc03g093090.1.1"/>
<dbReference type="InterPro" id="IPR038765">
    <property type="entry name" value="Papain-like_cys_pep_sf"/>
</dbReference>
<feature type="compositionally biased region" description="Basic and acidic residues" evidence="5">
    <location>
        <begin position="38"/>
        <end position="54"/>
    </location>
</feature>
<dbReference type="Gene3D" id="3.40.395.10">
    <property type="entry name" value="Adenoviral Proteinase, Chain A"/>
    <property type="match status" value="1"/>
</dbReference>
<proteinExistence type="inferred from homology"/>
<sequence length="659" mass="75232">MKKSKKICVTLASTSKKIVDSDDDFEDLPPQFQSKSLKNKDGLEKKRPVNDGKTRNRLPKSVILPESRYPDNEYQISNRDFYLVESGKFNSYPWGLDVYKKLSDSVRHELKSTHKYYRIGGLPLALQIWIFECCSKVDEDIAIRVADSIPRILNWKTIAESPWLKYIEKCLFMPTKNKAFFENIVASEDEVSKFRLPETRDYHAEILKLEPKGSNHGLDILTNEVIELRKELVKVNENNKALEEKIDLGFNQIKEFVVNSNKQLLEDISLLFAKSGGSSSVIREVKEPSKKHADETFSGGLDFNGGNDAHVMGSNQNEESQVLKATVRFADVENFERVSSKIDEDVAGIVIEKVLSEVVADINVQEAADVNTVGAKPDDATEDCQKPLHTLDDFILLDKDLSQINRTEESYLKKRAQVDQNKKKVSPKKRGRKKNPGKLITSPFTQHFESGGTLCVTRQVFETKHPFLYASGGDDESDLIDSFTKWLYMGTKKRGKKPYTDALNVINPTFELGVCTVDERLWFFKLAHSGQQWCDEHIDVIFYYLRKKGKYDTNSNVRFTTTDCVFKTKITNSFFKLCDAHEDKKNFKVLDSDDIARYISGRRLLASTSWDKVDFVLIPLNIKENRHWIFVVFDIGQRSLEVYDSFPARGGVNLELGGA</sequence>
<dbReference type="GO" id="GO:0006508">
    <property type="term" value="P:proteolysis"/>
    <property type="evidence" value="ECO:0007669"/>
    <property type="project" value="UniProtKB-KW"/>
</dbReference>
<dbReference type="OMA" id="NTIMESI"/>
<protein>
    <recommendedName>
        <fullName evidence="6">Ubiquitin-like protease family profile domain-containing protein</fullName>
    </recommendedName>
</protein>
<comment type="similarity">
    <text evidence="1">Belongs to the peptidase C48 family.</text>
</comment>
<dbReference type="AlphaFoldDB" id="A0A3Q7HM39"/>
<feature type="region of interest" description="Disordered" evidence="5">
    <location>
        <begin position="21"/>
        <end position="57"/>
    </location>
</feature>
<feature type="coiled-coil region" evidence="4">
    <location>
        <begin position="218"/>
        <end position="245"/>
    </location>
</feature>
<reference evidence="7" key="2">
    <citation type="submission" date="2019-01" db="UniProtKB">
        <authorList>
            <consortium name="EnsemblPlants"/>
        </authorList>
    </citation>
    <scope>IDENTIFICATION</scope>
    <source>
        <strain evidence="7">cv. Heinz 1706</strain>
    </source>
</reference>
<feature type="region of interest" description="Disordered" evidence="5">
    <location>
        <begin position="415"/>
        <end position="438"/>
    </location>
</feature>
<evidence type="ECO:0000256" key="5">
    <source>
        <dbReference type="SAM" id="MobiDB-lite"/>
    </source>
</evidence>
<accession>A0A3Q7HM39</accession>
<dbReference type="SUPFAM" id="SSF54001">
    <property type="entry name" value="Cysteine proteinases"/>
    <property type="match status" value="1"/>
</dbReference>
<keyword evidence="2" id="KW-0645">Protease</keyword>
<evidence type="ECO:0000313" key="7">
    <source>
        <dbReference type="EnsemblPlants" id="Solyc08g016275.1.1"/>
    </source>
</evidence>
<dbReference type="PROSITE" id="PS50600">
    <property type="entry name" value="ULP_PROTEASE"/>
    <property type="match status" value="1"/>
</dbReference>
<dbReference type="PANTHER" id="PTHR48302:SF4">
    <property type="entry name" value="DUF1985 DOMAIN-CONTAINING PROTEIN"/>
    <property type="match status" value="1"/>
</dbReference>
<evidence type="ECO:0000256" key="2">
    <source>
        <dbReference type="ARBA" id="ARBA00022670"/>
    </source>
</evidence>
<evidence type="ECO:0000256" key="3">
    <source>
        <dbReference type="ARBA" id="ARBA00022801"/>
    </source>
</evidence>
<evidence type="ECO:0000313" key="8">
    <source>
        <dbReference type="Proteomes" id="UP000004994"/>
    </source>
</evidence>
<evidence type="ECO:0000256" key="4">
    <source>
        <dbReference type="SAM" id="Coils"/>
    </source>
</evidence>
<keyword evidence="3" id="KW-0378">Hydrolase</keyword>
<dbReference type="GO" id="GO:0008234">
    <property type="term" value="F:cysteine-type peptidase activity"/>
    <property type="evidence" value="ECO:0007669"/>
    <property type="project" value="InterPro"/>
</dbReference>
<dbReference type="STRING" id="4081.A0A3Q7HM39"/>
<dbReference type="InterPro" id="IPR003653">
    <property type="entry name" value="Peptidase_C48_C"/>
</dbReference>
<dbReference type="EnsemblPlants" id="Solyc08g016275.1.1">
    <property type="protein sequence ID" value="Solyc08g016275.1.1"/>
    <property type="gene ID" value="Solyc08g016275.1"/>
</dbReference>
<name>A0A3Q7HM39_SOLLC</name>
<dbReference type="Pfam" id="PF02902">
    <property type="entry name" value="Peptidase_C48"/>
    <property type="match status" value="1"/>
</dbReference>
<feature type="domain" description="Ubiquitin-like protease family profile" evidence="6">
    <location>
        <begin position="514"/>
        <end position="659"/>
    </location>
</feature>
<dbReference type="Proteomes" id="UP000004994">
    <property type="component" value="Chromosome 8"/>
</dbReference>
<evidence type="ECO:0000256" key="1">
    <source>
        <dbReference type="ARBA" id="ARBA00005234"/>
    </source>
</evidence>
<keyword evidence="4" id="KW-0175">Coiled coil</keyword>